<dbReference type="InterPro" id="IPR050564">
    <property type="entry name" value="F420-G6PD/mer"/>
</dbReference>
<dbReference type="AlphaFoldDB" id="A0A6G6W9R7"/>
<evidence type="ECO:0000313" key="3">
    <source>
        <dbReference type="EMBL" id="QIG41897.1"/>
    </source>
</evidence>
<dbReference type="Gene3D" id="3.20.20.30">
    <property type="entry name" value="Luciferase-like domain"/>
    <property type="match status" value="1"/>
</dbReference>
<dbReference type="Proteomes" id="UP000502996">
    <property type="component" value="Chromosome"/>
</dbReference>
<dbReference type="PANTHER" id="PTHR43244">
    <property type="match status" value="1"/>
</dbReference>
<reference evidence="3 4" key="1">
    <citation type="submission" date="2020-02" db="EMBL/GenBank/DDBJ databases">
        <title>Full genome sequence of Nocardioides sp. R-3366.</title>
        <authorList>
            <person name="Im W.-T."/>
        </authorList>
    </citation>
    <scope>NUCLEOTIDE SEQUENCE [LARGE SCALE GENOMIC DNA]</scope>
    <source>
        <strain evidence="3 4">R-3366</strain>
    </source>
</reference>
<sequence length="344" mass="37160">MQLTTPLQYDGNPRETADQVVELEKAGLDMVWVAEAYGFDSPTLMGYLAAKTERLQIAAGILNVFSRTPGAILQTAAGLDNVSAGRAVLGLGASGPQVIEGFHGMPYEKPLGRTREIIRLVRSGLQREPLESHGIFDIPLSEGQGLGLGKPLKILTRPERDSIPIWVASLGDKNVEMTAELADGWLPIMFVPDKAREVWGDSLDRGAAKRDASLGTLQINAGGMVAIGEGEETKALLDFLRPMYALYVGGMGARGKNFYNELAQQYGYEAEAKEIQDLYLDGKKDEAAAKVPFEWLEASNLVGPASYVRERIAAFQEAGVTHLAVSPVSDNPAATVSQLKDWVS</sequence>
<organism evidence="3 4">
    <name type="scientific">Nocardioides anomalus</name>
    <dbReference type="NCBI Taxonomy" id="2712223"/>
    <lineage>
        <taxon>Bacteria</taxon>
        <taxon>Bacillati</taxon>
        <taxon>Actinomycetota</taxon>
        <taxon>Actinomycetes</taxon>
        <taxon>Propionibacteriales</taxon>
        <taxon>Nocardioidaceae</taxon>
        <taxon>Nocardioides</taxon>
    </lineage>
</organism>
<protein>
    <submittedName>
        <fullName evidence="3">LLM class F420-dependent oxidoreductase</fullName>
    </submittedName>
</protein>
<dbReference type="Pfam" id="PF00296">
    <property type="entry name" value="Bac_luciferase"/>
    <property type="match status" value="1"/>
</dbReference>
<dbReference type="RefSeq" id="WP_165228663.1">
    <property type="nucleotide sequence ID" value="NZ_CP049257.1"/>
</dbReference>
<dbReference type="InterPro" id="IPR019951">
    <property type="entry name" value="F420_OxRdatse_Rv3520c_pred"/>
</dbReference>
<evidence type="ECO:0000259" key="2">
    <source>
        <dbReference type="Pfam" id="PF00296"/>
    </source>
</evidence>
<keyword evidence="4" id="KW-1185">Reference proteome</keyword>
<dbReference type="EMBL" id="CP049257">
    <property type="protein sequence ID" value="QIG41897.1"/>
    <property type="molecule type" value="Genomic_DNA"/>
</dbReference>
<feature type="domain" description="Luciferase-like" evidence="2">
    <location>
        <begin position="8"/>
        <end position="322"/>
    </location>
</feature>
<dbReference type="NCBIfam" id="TIGR03559">
    <property type="entry name" value="F420_Rv3520c"/>
    <property type="match status" value="1"/>
</dbReference>
<evidence type="ECO:0000313" key="4">
    <source>
        <dbReference type="Proteomes" id="UP000502996"/>
    </source>
</evidence>
<proteinExistence type="predicted"/>
<dbReference type="SUPFAM" id="SSF51679">
    <property type="entry name" value="Bacterial luciferase-like"/>
    <property type="match status" value="1"/>
</dbReference>
<keyword evidence="1" id="KW-0560">Oxidoreductase</keyword>
<dbReference type="CDD" id="cd01097">
    <property type="entry name" value="Tetrahydromethanopterin_reductase"/>
    <property type="match status" value="1"/>
</dbReference>
<dbReference type="KEGG" id="nano:G5V58_03060"/>
<dbReference type="InterPro" id="IPR036661">
    <property type="entry name" value="Luciferase-like_sf"/>
</dbReference>
<accession>A0A6G6W9R7</accession>
<name>A0A6G6W9R7_9ACTN</name>
<gene>
    <name evidence="3" type="ORF">G5V58_03060</name>
</gene>
<dbReference type="PANTHER" id="PTHR43244:SF1">
    <property type="entry name" value="5,10-METHYLENETETRAHYDROMETHANOPTERIN REDUCTASE"/>
    <property type="match status" value="1"/>
</dbReference>
<dbReference type="GO" id="GO:0016705">
    <property type="term" value="F:oxidoreductase activity, acting on paired donors, with incorporation or reduction of molecular oxygen"/>
    <property type="evidence" value="ECO:0007669"/>
    <property type="project" value="InterPro"/>
</dbReference>
<evidence type="ECO:0000256" key="1">
    <source>
        <dbReference type="ARBA" id="ARBA00023002"/>
    </source>
</evidence>
<dbReference type="InterPro" id="IPR011251">
    <property type="entry name" value="Luciferase-like_dom"/>
</dbReference>